<evidence type="ECO:0000313" key="1">
    <source>
        <dbReference type="EMBL" id="AGL27561.1"/>
    </source>
</evidence>
<name>R4MHZ3_MYCTX</name>
<reference evidence="1 2" key="1">
    <citation type="journal article" date="2013" name="Genome Announc.">
        <title>Whole-Genome Sequences of Four Clinical Isolates of Mycobacterium tuberculosis from Tamil Nadu, South India.</title>
        <authorList>
            <person name="Narayanan S."/>
            <person name="Deshpande U."/>
        </authorList>
    </citation>
    <scope>NUCLEOTIDE SEQUENCE [LARGE SCALE GENOMIC DNA]</scope>
    <source>
        <strain evidence="1 2">CAS/NITR204</strain>
    </source>
</reference>
<dbReference type="HOGENOM" id="CLU_2899430_0_0_11"/>
<dbReference type="AlphaFoldDB" id="R4MHZ3"/>
<dbReference type="BioCyc" id="MTUB1310114:G13A2-2127-MONOMER"/>
<accession>R4MHZ3</accession>
<dbReference type="KEGG" id="mtuc:J113_14550"/>
<organism evidence="1 2">
    <name type="scientific">Mycobacterium tuberculosis CAS/NITR204</name>
    <dbReference type="NCBI Taxonomy" id="1310114"/>
    <lineage>
        <taxon>Bacteria</taxon>
        <taxon>Bacillati</taxon>
        <taxon>Actinomycetota</taxon>
        <taxon>Actinomycetes</taxon>
        <taxon>Mycobacteriales</taxon>
        <taxon>Mycobacteriaceae</taxon>
        <taxon>Mycobacterium</taxon>
        <taxon>Mycobacterium tuberculosis complex</taxon>
    </lineage>
</organism>
<sequence length="62" mass="5998">MVGAGGQRAQRVGAALGQGARVILAHAVGHLGEPAIQHRGVGGIQPAPQRGGAGVLIGITDA</sequence>
<gene>
    <name evidence="1" type="ORF">J113_14550</name>
</gene>
<dbReference type="EMBL" id="CP005386">
    <property type="protein sequence ID" value="AGL27561.1"/>
    <property type="molecule type" value="Genomic_DNA"/>
</dbReference>
<dbReference type="Proteomes" id="UP000013548">
    <property type="component" value="Chromosome"/>
</dbReference>
<protein>
    <submittedName>
        <fullName evidence="1">Uncharacterized protein</fullName>
    </submittedName>
</protein>
<evidence type="ECO:0000313" key="2">
    <source>
        <dbReference type="Proteomes" id="UP000013548"/>
    </source>
</evidence>
<proteinExistence type="predicted"/>